<comment type="subcellular location">
    <subcellularLocation>
        <location evidence="1">Cell inner membrane</location>
        <topology evidence="1">Multi-pass membrane protein</topology>
    </subcellularLocation>
</comment>
<dbReference type="PANTHER" id="PTHR33362:SF5">
    <property type="entry name" value="C4-DICARBOXYLATE TRAP TRANSPORTER LARGE PERMEASE PROTEIN DCTM"/>
    <property type="match status" value="1"/>
</dbReference>
<evidence type="ECO:0000313" key="9">
    <source>
        <dbReference type="EMBL" id="VAV89737.1"/>
    </source>
</evidence>
<evidence type="ECO:0000259" key="8">
    <source>
        <dbReference type="Pfam" id="PF06808"/>
    </source>
</evidence>
<accession>A0A3B0RDM7</accession>
<dbReference type="GO" id="GO:0005886">
    <property type="term" value="C:plasma membrane"/>
    <property type="evidence" value="ECO:0007669"/>
    <property type="project" value="UniProtKB-SubCell"/>
</dbReference>
<evidence type="ECO:0000256" key="5">
    <source>
        <dbReference type="ARBA" id="ARBA00022989"/>
    </source>
</evidence>
<organism evidence="9">
    <name type="scientific">hydrothermal vent metagenome</name>
    <dbReference type="NCBI Taxonomy" id="652676"/>
    <lineage>
        <taxon>unclassified sequences</taxon>
        <taxon>metagenomes</taxon>
        <taxon>ecological metagenomes</taxon>
    </lineage>
</organism>
<feature type="transmembrane region" description="Helical" evidence="7">
    <location>
        <begin position="134"/>
        <end position="158"/>
    </location>
</feature>
<reference evidence="9" key="1">
    <citation type="submission" date="2018-06" db="EMBL/GenBank/DDBJ databases">
        <authorList>
            <person name="Zhirakovskaya E."/>
        </authorList>
    </citation>
    <scope>NUCLEOTIDE SEQUENCE</scope>
</reference>
<dbReference type="GO" id="GO:0022857">
    <property type="term" value="F:transmembrane transporter activity"/>
    <property type="evidence" value="ECO:0007669"/>
    <property type="project" value="TreeGrafter"/>
</dbReference>
<keyword evidence="6 7" id="KW-0472">Membrane</keyword>
<evidence type="ECO:0000256" key="6">
    <source>
        <dbReference type="ARBA" id="ARBA00023136"/>
    </source>
</evidence>
<keyword evidence="2" id="KW-1003">Cell membrane</keyword>
<feature type="transmembrane region" description="Helical" evidence="7">
    <location>
        <begin position="92"/>
        <end position="122"/>
    </location>
</feature>
<name>A0A3B0RDM7_9ZZZZ</name>
<keyword evidence="5 7" id="KW-1133">Transmembrane helix</keyword>
<evidence type="ECO:0000256" key="7">
    <source>
        <dbReference type="SAM" id="Phobius"/>
    </source>
</evidence>
<dbReference type="EMBL" id="UOED01000048">
    <property type="protein sequence ID" value="VAV89737.1"/>
    <property type="molecule type" value="Genomic_DNA"/>
</dbReference>
<evidence type="ECO:0000256" key="2">
    <source>
        <dbReference type="ARBA" id="ARBA00022475"/>
    </source>
</evidence>
<evidence type="ECO:0000256" key="4">
    <source>
        <dbReference type="ARBA" id="ARBA00022692"/>
    </source>
</evidence>
<proteinExistence type="predicted"/>
<dbReference type="Pfam" id="PF06808">
    <property type="entry name" value="DctM"/>
    <property type="match status" value="1"/>
</dbReference>
<feature type="domain" description="TRAP C4-dicarboxylate transport system permease DctM subunit" evidence="8">
    <location>
        <begin position="2"/>
        <end position="119"/>
    </location>
</feature>
<dbReference type="InterPro" id="IPR010656">
    <property type="entry name" value="DctM"/>
</dbReference>
<dbReference type="PANTHER" id="PTHR33362">
    <property type="entry name" value="SIALIC ACID TRAP TRANSPORTER PERMEASE PROTEIN SIAT-RELATED"/>
    <property type="match status" value="1"/>
</dbReference>
<keyword evidence="4 7" id="KW-0812">Transmembrane</keyword>
<feature type="transmembrane region" description="Helical" evidence="7">
    <location>
        <begin position="55"/>
        <end position="80"/>
    </location>
</feature>
<evidence type="ECO:0000256" key="3">
    <source>
        <dbReference type="ARBA" id="ARBA00022519"/>
    </source>
</evidence>
<gene>
    <name evidence="9" type="ORF">MNBD_ALPHA02-1985</name>
</gene>
<protein>
    <submittedName>
        <fullName evidence="9">TRAP-type C4-dicarboxylate transport system, large permease component</fullName>
    </submittedName>
</protein>
<keyword evidence="3" id="KW-0997">Cell inner membrane</keyword>
<evidence type="ECO:0000256" key="1">
    <source>
        <dbReference type="ARBA" id="ARBA00004429"/>
    </source>
</evidence>
<sequence length="160" mass="17316">MMMLLLIGAVVLALMLRQRVVAILGFVAGFSYLVWGDGNLSYVILDIWAAADQEILLSIPLFILAGNIMSGGTIAERLIAVMRVMTAPIPGGLAIATILSCAVFAAISGSSTVTLIVAMGVFREDFWIIAKSVLPFLLLMFMVLLVVTFWPALSLYFVRM</sequence>
<dbReference type="AlphaFoldDB" id="A0A3B0RDM7"/>
<dbReference type="InterPro" id="IPR004681">
    <property type="entry name" value="TRAP_DctM"/>
</dbReference>